<dbReference type="Proteomes" id="UP000326396">
    <property type="component" value="Linkage Group LG19"/>
</dbReference>
<evidence type="ECO:0000256" key="1">
    <source>
        <dbReference type="SAM" id="MobiDB-lite"/>
    </source>
</evidence>
<dbReference type="EMBL" id="SZYD01000011">
    <property type="protein sequence ID" value="KAD4888491.1"/>
    <property type="molecule type" value="Genomic_DNA"/>
</dbReference>
<gene>
    <name evidence="2" type="ORF">E3N88_20564</name>
</gene>
<name>A0A5N6NHC5_9ASTR</name>
<accession>A0A5N6NHC5</accession>
<sequence length="245" mass="27494">MSEQRSHDDDDEPVGDSLLINPDQSGSEVGDGKDLKDVDETDIAYEGLTYLEDVSRTRRLRFQRDDNLTGVFAYIRWWWHVWSLSGGRYYFFGKRQPRTLYLKVHVNLDGDLDFGLDTNKHDYFNFTAFNLHGDDNLSGVSTYGGGDMSGQAVDISLNNVISVSNSVDHGGDGSQLISLPKFGDTNNGGSDKTVEKLEQERDGGQVVVQERGGGEKSDWWWRRFGGNRMVEEMVAVVGLVEINLK</sequence>
<keyword evidence="3" id="KW-1185">Reference proteome</keyword>
<protein>
    <submittedName>
        <fullName evidence="2">Uncharacterized protein</fullName>
    </submittedName>
</protein>
<proteinExistence type="predicted"/>
<evidence type="ECO:0000313" key="2">
    <source>
        <dbReference type="EMBL" id="KAD4888491.1"/>
    </source>
</evidence>
<dbReference type="AlphaFoldDB" id="A0A5N6NHC5"/>
<comment type="caution">
    <text evidence="2">The sequence shown here is derived from an EMBL/GenBank/DDBJ whole genome shotgun (WGS) entry which is preliminary data.</text>
</comment>
<feature type="region of interest" description="Disordered" evidence="1">
    <location>
        <begin position="1"/>
        <end position="34"/>
    </location>
</feature>
<evidence type="ECO:0000313" key="3">
    <source>
        <dbReference type="Proteomes" id="UP000326396"/>
    </source>
</evidence>
<dbReference type="OrthoDB" id="1694369at2759"/>
<reference evidence="2 3" key="1">
    <citation type="submission" date="2019-05" db="EMBL/GenBank/DDBJ databases">
        <title>Mikania micrantha, genome provides insights into the molecular mechanism of rapid growth.</title>
        <authorList>
            <person name="Liu B."/>
        </authorList>
    </citation>
    <scope>NUCLEOTIDE SEQUENCE [LARGE SCALE GENOMIC DNA]</scope>
    <source>
        <strain evidence="2">NLD-2019</strain>
        <tissue evidence="2">Leaf</tissue>
    </source>
</reference>
<organism evidence="2 3">
    <name type="scientific">Mikania micrantha</name>
    <name type="common">bitter vine</name>
    <dbReference type="NCBI Taxonomy" id="192012"/>
    <lineage>
        <taxon>Eukaryota</taxon>
        <taxon>Viridiplantae</taxon>
        <taxon>Streptophyta</taxon>
        <taxon>Embryophyta</taxon>
        <taxon>Tracheophyta</taxon>
        <taxon>Spermatophyta</taxon>
        <taxon>Magnoliopsida</taxon>
        <taxon>eudicotyledons</taxon>
        <taxon>Gunneridae</taxon>
        <taxon>Pentapetalae</taxon>
        <taxon>asterids</taxon>
        <taxon>campanulids</taxon>
        <taxon>Asterales</taxon>
        <taxon>Asteraceae</taxon>
        <taxon>Asteroideae</taxon>
        <taxon>Heliantheae alliance</taxon>
        <taxon>Eupatorieae</taxon>
        <taxon>Mikania</taxon>
    </lineage>
</organism>